<proteinExistence type="predicted"/>
<dbReference type="EMBL" id="SHKY01000001">
    <property type="protein sequence ID" value="RZU52521.1"/>
    <property type="molecule type" value="Genomic_DNA"/>
</dbReference>
<keyword evidence="2" id="KW-1133">Transmembrane helix</keyword>
<feature type="transmembrane region" description="Helical" evidence="2">
    <location>
        <begin position="139"/>
        <end position="161"/>
    </location>
</feature>
<evidence type="ECO:0000313" key="3">
    <source>
        <dbReference type="EMBL" id="RZU52521.1"/>
    </source>
</evidence>
<evidence type="ECO:0000256" key="2">
    <source>
        <dbReference type="SAM" id="Phobius"/>
    </source>
</evidence>
<accession>A0A4Q7ZP82</accession>
<feature type="region of interest" description="Disordered" evidence="1">
    <location>
        <begin position="1"/>
        <end position="22"/>
    </location>
</feature>
<evidence type="ECO:0000313" key="4">
    <source>
        <dbReference type="Proteomes" id="UP000292564"/>
    </source>
</evidence>
<comment type="caution">
    <text evidence="3">The sequence shown here is derived from an EMBL/GenBank/DDBJ whole genome shotgun (WGS) entry which is preliminary data.</text>
</comment>
<evidence type="ECO:0000256" key="1">
    <source>
        <dbReference type="SAM" id="MobiDB-lite"/>
    </source>
</evidence>
<organism evidence="3 4">
    <name type="scientific">Krasilnikovia cinnamomea</name>
    <dbReference type="NCBI Taxonomy" id="349313"/>
    <lineage>
        <taxon>Bacteria</taxon>
        <taxon>Bacillati</taxon>
        <taxon>Actinomycetota</taxon>
        <taxon>Actinomycetes</taxon>
        <taxon>Micromonosporales</taxon>
        <taxon>Micromonosporaceae</taxon>
        <taxon>Krasilnikovia</taxon>
    </lineage>
</organism>
<gene>
    <name evidence="3" type="ORF">EV385_4387</name>
</gene>
<dbReference type="Proteomes" id="UP000292564">
    <property type="component" value="Unassembled WGS sequence"/>
</dbReference>
<keyword evidence="4" id="KW-1185">Reference proteome</keyword>
<keyword evidence="2" id="KW-0812">Transmembrane</keyword>
<feature type="compositionally biased region" description="Pro residues" evidence="1">
    <location>
        <begin position="1"/>
        <end position="10"/>
    </location>
</feature>
<sequence length="217" mass="22357">MTGQPPPDPQSRPHRPGPPDEAEWDKAAVTFATEQLTRVRASATTWTGTVGTLLGLFGAVAIIGGPTKLTDVPSPTLRWIIVSLITSAGILAAASIVTGVRAANGATLRTSDNWSGSAYRAAVITNTDDALNWLRRARWTGLAAALTVFTIGLLGLISVAAQPKQKTATTAVIVDQTGTAACGPIGRTAKGQLTVNGTPIGNVRDITPVTACPAPSR</sequence>
<reference evidence="3 4" key="1">
    <citation type="submission" date="2019-02" db="EMBL/GenBank/DDBJ databases">
        <title>Sequencing the genomes of 1000 actinobacteria strains.</title>
        <authorList>
            <person name="Klenk H.-P."/>
        </authorList>
    </citation>
    <scope>NUCLEOTIDE SEQUENCE [LARGE SCALE GENOMIC DNA]</scope>
    <source>
        <strain evidence="3 4">DSM 45162</strain>
    </source>
</reference>
<feature type="transmembrane region" description="Helical" evidence="2">
    <location>
        <begin position="77"/>
        <end position="100"/>
    </location>
</feature>
<dbReference type="OrthoDB" id="9838022at2"/>
<protein>
    <submittedName>
        <fullName evidence="3">Uncharacterized protein</fullName>
    </submittedName>
</protein>
<dbReference type="RefSeq" id="WP_130511122.1">
    <property type="nucleotide sequence ID" value="NZ_SHKY01000001.1"/>
</dbReference>
<feature type="transmembrane region" description="Helical" evidence="2">
    <location>
        <begin position="45"/>
        <end position="65"/>
    </location>
</feature>
<name>A0A4Q7ZP82_9ACTN</name>
<dbReference type="AlphaFoldDB" id="A0A4Q7ZP82"/>
<keyword evidence="2" id="KW-0472">Membrane</keyword>